<dbReference type="OMA" id="DKNMTWI"/>
<sequence length="94" mass="10039">MSSPLSSYVFDDKNMTWITCDLCAGSFQRGDDGTCQGCYGTKLRRVSYSYLATGATPPRVQGGTAPPPPPPSKDDKPDHSRGGSGGFTVYSRRA</sequence>
<protein>
    <submittedName>
        <fullName evidence="2">Uncharacterized protein</fullName>
    </submittedName>
</protein>
<evidence type="ECO:0000313" key="2">
    <source>
        <dbReference type="EMBL" id="OBS29246.1"/>
    </source>
</evidence>
<proteinExistence type="predicted"/>
<evidence type="ECO:0000313" key="3">
    <source>
        <dbReference type="Proteomes" id="UP000091967"/>
    </source>
</evidence>
<dbReference type="EMBL" id="LYXU01000001">
    <property type="protein sequence ID" value="OBS29246.1"/>
    <property type="molecule type" value="Genomic_DNA"/>
</dbReference>
<evidence type="ECO:0000256" key="1">
    <source>
        <dbReference type="SAM" id="MobiDB-lite"/>
    </source>
</evidence>
<accession>A0A1B8B946</accession>
<feature type="compositionally biased region" description="Basic and acidic residues" evidence="1">
    <location>
        <begin position="72"/>
        <end position="81"/>
    </location>
</feature>
<keyword evidence="3" id="KW-1185">Reference proteome</keyword>
<comment type="caution">
    <text evidence="2">The sequence shown here is derived from an EMBL/GenBank/DDBJ whole genome shotgun (WGS) entry which is preliminary data.</text>
</comment>
<reference evidence="2 3" key="1">
    <citation type="submission" date="2016-06" db="EMBL/GenBank/DDBJ databases">
        <title>Living apart together: crosstalk between the core and supernumerary genomes in a fungal plant pathogen.</title>
        <authorList>
            <person name="Vanheule A."/>
            <person name="Audenaert K."/>
            <person name="Warris S."/>
            <person name="Van De Geest H."/>
            <person name="Schijlen E."/>
            <person name="Hofte M."/>
            <person name="De Saeger S."/>
            <person name="Haesaert G."/>
            <person name="Waalwijk C."/>
            <person name="Van Der Lee T."/>
        </authorList>
    </citation>
    <scope>NUCLEOTIDE SEQUENCE [LARGE SCALE GENOMIC DNA]</scope>
    <source>
        <strain evidence="2 3">2516</strain>
    </source>
</reference>
<organism evidence="2 3">
    <name type="scientific">Fusarium poae</name>
    <dbReference type="NCBI Taxonomy" id="36050"/>
    <lineage>
        <taxon>Eukaryota</taxon>
        <taxon>Fungi</taxon>
        <taxon>Dikarya</taxon>
        <taxon>Ascomycota</taxon>
        <taxon>Pezizomycotina</taxon>
        <taxon>Sordariomycetes</taxon>
        <taxon>Hypocreomycetidae</taxon>
        <taxon>Hypocreales</taxon>
        <taxon>Nectriaceae</taxon>
        <taxon>Fusarium</taxon>
    </lineage>
</organism>
<gene>
    <name evidence="2" type="ORF">FPOA_03183</name>
</gene>
<name>A0A1B8B946_FUSPO</name>
<feature type="region of interest" description="Disordered" evidence="1">
    <location>
        <begin position="53"/>
        <end position="94"/>
    </location>
</feature>
<dbReference type="AlphaFoldDB" id="A0A1B8B946"/>
<dbReference type="Proteomes" id="UP000091967">
    <property type="component" value="Unassembled WGS sequence"/>
</dbReference>